<proteinExistence type="inferred from homology"/>
<feature type="region of interest" description="Disordered" evidence="7">
    <location>
        <begin position="220"/>
        <end position="267"/>
    </location>
</feature>
<dbReference type="InterPro" id="IPR011989">
    <property type="entry name" value="ARM-like"/>
</dbReference>
<dbReference type="GO" id="GO:0071169">
    <property type="term" value="P:establishment of protein localization to chromatin"/>
    <property type="evidence" value="ECO:0007669"/>
    <property type="project" value="TreeGrafter"/>
</dbReference>
<dbReference type="InterPro" id="IPR024986">
    <property type="entry name" value="Nipped-B_C"/>
</dbReference>
<keyword evidence="10" id="KW-1185">Reference proteome</keyword>
<name>C1GDS0_PARBD</name>
<dbReference type="GO" id="GO:0003682">
    <property type="term" value="F:chromatin binding"/>
    <property type="evidence" value="ECO:0007669"/>
    <property type="project" value="TreeGrafter"/>
</dbReference>
<dbReference type="InterPro" id="IPR016024">
    <property type="entry name" value="ARM-type_fold"/>
</dbReference>
<dbReference type="GO" id="GO:0034087">
    <property type="term" value="P:establishment of mitotic sister chromatid cohesion"/>
    <property type="evidence" value="ECO:0007669"/>
    <property type="project" value="TreeGrafter"/>
</dbReference>
<feature type="compositionally biased region" description="Polar residues" evidence="7">
    <location>
        <begin position="178"/>
        <end position="192"/>
    </location>
</feature>
<dbReference type="OMA" id="GSTDWPA"/>
<sequence length="1854" mass="205326">MGYRLRAPTFKHRERLIIISAPADNDAHRGIVQIIYPYLPCPPDIPHGRISVMQQARHPEIQVVIPDHGSSSFNGAGERLAKALSVDEALQFSPMTSAPVFGLDSIFRPDVGQPSLANLSSTHDRKAAGAIIDALDDETQAAAGESTRLKTTRQYLQEILSGGLTEYEFKLPSRPRQTHNSLKSQLPDSESLSRGHLGPFAKMMLDNTDVPYRYPLPITPSPKNELPVSKPLPSPNLIENSSPHIPLESRRQSEVKPPLGSQDSMPKPVIIVPSLPLSSQPDEYVHINEQVPSKRRKLNTDDSDKLAALRMKDQKEEADAALVKLQGLLQDVFEEEDQLEPDTATTEAQLPSKMFRLPKATDDLGPVLSSETHTLLQAAIQKVAGYGRLRDIPTEYLNRIQKLCEPPVISSQTTDLKLEHVPSDEDAEIWLRRLEDVRNALLAICTLLQTMSGEVTINDLCPEDVIQAIPSVLNHVFDDCLIPAIECRPTGRDAELFTFFSSHKQIIAGLVHQTKRVLNLLARFLSNVDVAEGTITATEFLATKLIFVENAHSDRDSTLGFQKFEAVRRGSMDVLAKIFAKYPEQRSFILDEILVSLEKLPSTRQSARQFKLLDGKHIQLLSALVMQLVQTTALQKSLKGSRKPKRRLPLPKLGQGNGSESDEEADDEPEDEGPKRGTALELLSNQVDPLFDNAIRSAQYITRFIVQRAMTSTKTGDQPYRNLLDLFTGDLISVLGSTDWPAAELLLRVLASQMIGLADHDKSPANAKNMALELLGWMGCAISDLTSSVQHLLPSIDEGDSDLIDHLRQLFDEHLNRSLHIEEILVIDGPHRIVLEYLQERDVGNWQLASARGYFLAQWAKTVCSFYYDPEDKGNISEDESVEEFARTLRNMLSDPRWLESHREFDRIAANHARFAYLLTVLNMGFCKAFDKILKVLLNSITSDQAKVRSRSLKSVIQMLEKDPNLLDRDNTVMPLILGCASDSSPMVRDSALSLIAKCITLKPALEEDGCRTILACSADPTVGVRKRCIGSLKDIYLQTSRKDLKIAIADNLLQQITDFEGSVAAQARQVLEEIWLSPFHQSISSIHDSPQKVSLGELVDLIVGSVEKSDLGVITLEKFVKSVLSEDSKAASANFEVCKSVVASMFERIIDHADSSNKPSLQALLQSITVFAKANAKLFTPDQLETLHPYIGHLSTADDLLLFRSVVVIYRCVLPCLSTAHNTLLKEVQNDLFKSVSKLARTELNEVMACLWTVDRVLQNTERLVKLTISVLKGIAQAKALNFDESSTADALGRVRSYIRIAGCVGKHCDLEKYYNFFRQSFPTARATSVSGLMVDFIAPFALPRYPLELRVMALESLGSICQTWPAQFSEEQARVALSSVFDEDNPDLQNIVLKSFLEFFSVHEGKSEKLIETNDSAVDAENSTRLAGSLKASENDGAAALIAQHFLQNMLHAALSKQDAYALTAIELIASINRQGLIHPKECAGVLVSLETSTNPTISKIAFETHKMLHEQHESMFDREYMRAVQEAFYYQRDVVGDPSGAYSRPYTAKLAPLFDIIKVSNSKYQRKFLTNLCSKVDFELRKLDVSNNPPEHLLLARFVSQNIAFFEYGQIAEIIPTIACIERIVAATGTIVAHAIETDLFQHTIQPTNGNASSAETHVENGPAAVVDSPDSPAGPSQVPVHESIDMLLLRQLTTAAGSLLMLWEARSYLRRLYGINFHARQKEGKGHAKELNRAPAKVQGVNGDRIWETVSNLMHCLDSTEAMMSTCRDFAMLLSIDDELKVAGDDDRDSYDTTGEGDDMSALLAATSSSKPGKRKSSVSGGGTPKKKPRGRPAAKKRVSTDLEDGLGSD</sequence>
<evidence type="ECO:0000256" key="2">
    <source>
        <dbReference type="ARBA" id="ARBA00009252"/>
    </source>
</evidence>
<keyword evidence="3 6" id="KW-0677">Repeat</keyword>
<evidence type="ECO:0000256" key="5">
    <source>
        <dbReference type="ARBA" id="ARBA00023306"/>
    </source>
</evidence>
<feature type="region of interest" description="Disordered" evidence="7">
    <location>
        <begin position="1789"/>
        <end position="1854"/>
    </location>
</feature>
<dbReference type="STRING" id="502780.C1GDS0"/>
<dbReference type="PANTHER" id="PTHR21704:SF18">
    <property type="entry name" value="NIPPED-B-LIKE PROTEIN"/>
    <property type="match status" value="1"/>
</dbReference>
<dbReference type="eggNOG" id="KOG1020">
    <property type="taxonomic scope" value="Eukaryota"/>
</dbReference>
<feature type="compositionally biased region" description="Basic residues" evidence="7">
    <location>
        <begin position="1829"/>
        <end position="1842"/>
    </location>
</feature>
<evidence type="ECO:0000313" key="10">
    <source>
        <dbReference type="Proteomes" id="UP000001628"/>
    </source>
</evidence>
<evidence type="ECO:0000259" key="8">
    <source>
        <dbReference type="Pfam" id="PF12830"/>
    </source>
</evidence>
<evidence type="ECO:0000256" key="3">
    <source>
        <dbReference type="ARBA" id="ARBA00022737"/>
    </source>
</evidence>
<dbReference type="GO" id="GO:0010468">
    <property type="term" value="P:regulation of gene expression"/>
    <property type="evidence" value="ECO:0007669"/>
    <property type="project" value="InterPro"/>
</dbReference>
<protein>
    <recommendedName>
        <fullName evidence="6">Sister chromatid cohesion protein</fullName>
    </recommendedName>
</protein>
<dbReference type="Proteomes" id="UP000001628">
    <property type="component" value="Unassembled WGS sequence"/>
</dbReference>
<dbReference type="SUPFAM" id="SSF48371">
    <property type="entry name" value="ARM repeat"/>
    <property type="match status" value="1"/>
</dbReference>
<dbReference type="InParanoid" id="C1GDS0"/>
<comment type="subcellular location">
    <subcellularLocation>
        <location evidence="1 6">Nucleus</location>
    </subcellularLocation>
</comment>
<dbReference type="FunCoup" id="C1GDS0">
    <property type="interactions" value="196"/>
</dbReference>
<accession>C1GDS0</accession>
<feature type="domain" description="Sister chromatid cohesion C-terminal" evidence="8">
    <location>
        <begin position="1442"/>
        <end position="1627"/>
    </location>
</feature>
<gene>
    <name evidence="9" type="ORF">PADG_05406</name>
</gene>
<evidence type="ECO:0000256" key="4">
    <source>
        <dbReference type="ARBA" id="ARBA00023242"/>
    </source>
</evidence>
<dbReference type="Gene3D" id="1.25.10.10">
    <property type="entry name" value="Leucine-rich Repeat Variant"/>
    <property type="match status" value="1"/>
</dbReference>
<dbReference type="KEGG" id="pbn:PADG_05406"/>
<dbReference type="VEuPathDB" id="FungiDB:PADG_05406"/>
<dbReference type="CDD" id="cd23958">
    <property type="entry name" value="SCC2"/>
    <property type="match status" value="1"/>
</dbReference>
<dbReference type="GO" id="GO:1990414">
    <property type="term" value="P:replication-born double-strand break repair via sister chromatid exchange"/>
    <property type="evidence" value="ECO:0007669"/>
    <property type="project" value="TreeGrafter"/>
</dbReference>
<dbReference type="RefSeq" id="XP_010760729.1">
    <property type="nucleotide sequence ID" value="XM_010762427.1"/>
</dbReference>
<dbReference type="GO" id="GO:0140588">
    <property type="term" value="P:chromatin looping"/>
    <property type="evidence" value="ECO:0007669"/>
    <property type="project" value="InterPro"/>
</dbReference>
<evidence type="ECO:0000313" key="9">
    <source>
        <dbReference type="EMBL" id="EEH49327.2"/>
    </source>
</evidence>
<keyword evidence="4 6" id="KW-0539">Nucleus</keyword>
<dbReference type="GeneID" id="22584344"/>
<keyword evidence="5 6" id="KW-0131">Cell cycle</keyword>
<dbReference type="GO" id="GO:0090694">
    <property type="term" value="C:Scc2-Scc4 cohesin loading complex"/>
    <property type="evidence" value="ECO:0007669"/>
    <property type="project" value="TreeGrafter"/>
</dbReference>
<dbReference type="PANTHER" id="PTHR21704">
    <property type="entry name" value="NIPPED-B-LIKE PROTEIN DELANGIN SCC2-RELATED"/>
    <property type="match status" value="1"/>
</dbReference>
<dbReference type="FunFam" id="1.25.10.10:FF:000494">
    <property type="entry name" value="Sister chromatid cohesion protein"/>
    <property type="match status" value="1"/>
</dbReference>
<organism evidence="9 10">
    <name type="scientific">Paracoccidioides brasiliensis (strain Pb18)</name>
    <dbReference type="NCBI Taxonomy" id="502780"/>
    <lineage>
        <taxon>Eukaryota</taxon>
        <taxon>Fungi</taxon>
        <taxon>Dikarya</taxon>
        <taxon>Ascomycota</taxon>
        <taxon>Pezizomycotina</taxon>
        <taxon>Eurotiomycetes</taxon>
        <taxon>Eurotiomycetidae</taxon>
        <taxon>Onygenales</taxon>
        <taxon>Ajellomycetaceae</taxon>
        <taxon>Paracoccidioides</taxon>
    </lineage>
</organism>
<dbReference type="Pfam" id="PF12830">
    <property type="entry name" value="Nipped-B_C"/>
    <property type="match status" value="1"/>
</dbReference>
<feature type="region of interest" description="Disordered" evidence="7">
    <location>
        <begin position="173"/>
        <end position="195"/>
    </location>
</feature>
<evidence type="ECO:0000256" key="1">
    <source>
        <dbReference type="ARBA" id="ARBA00004123"/>
    </source>
</evidence>
<reference evidence="9 10" key="1">
    <citation type="journal article" date="2011" name="PLoS Genet.">
        <title>Comparative genomic analysis of human fungal pathogens causing paracoccidioidomycosis.</title>
        <authorList>
            <person name="Desjardins C.A."/>
            <person name="Champion M.D."/>
            <person name="Holder J.W."/>
            <person name="Muszewska A."/>
            <person name="Goldberg J."/>
            <person name="Bailao A.M."/>
            <person name="Brigido M.M."/>
            <person name="Ferreira M.E."/>
            <person name="Garcia A.M."/>
            <person name="Grynberg M."/>
            <person name="Gujja S."/>
            <person name="Heiman D.I."/>
            <person name="Henn M.R."/>
            <person name="Kodira C.D."/>
            <person name="Leon-Narvaez H."/>
            <person name="Longo L.V."/>
            <person name="Ma L.J."/>
            <person name="Malavazi I."/>
            <person name="Matsuo A.L."/>
            <person name="Morais F.V."/>
            <person name="Pereira M."/>
            <person name="Rodriguez-Brito S."/>
            <person name="Sakthikumar S."/>
            <person name="Salem-Izacc S.M."/>
            <person name="Sykes S.M."/>
            <person name="Teixeira M.M."/>
            <person name="Vallejo M.C."/>
            <person name="Walter M.E."/>
            <person name="Yandava C."/>
            <person name="Young S."/>
            <person name="Zeng Q."/>
            <person name="Zucker J."/>
            <person name="Felipe M.S."/>
            <person name="Goldman G.H."/>
            <person name="Haas B.J."/>
            <person name="McEwen J.G."/>
            <person name="Nino-Vega G."/>
            <person name="Puccia R."/>
            <person name="San-Blas G."/>
            <person name="Soares C.M."/>
            <person name="Birren B.W."/>
            <person name="Cuomo C.A."/>
        </authorList>
    </citation>
    <scope>NUCLEOTIDE SEQUENCE [LARGE SCALE GENOMIC DNA]</scope>
    <source>
        <strain evidence="9 10">Pb18</strain>
    </source>
</reference>
<dbReference type="GO" id="GO:0061775">
    <property type="term" value="F:cohesin loader activity"/>
    <property type="evidence" value="ECO:0007669"/>
    <property type="project" value="InterPro"/>
</dbReference>
<dbReference type="InterPro" id="IPR033031">
    <property type="entry name" value="Scc2/Nipped-B"/>
</dbReference>
<dbReference type="OrthoDB" id="418242at2759"/>
<comment type="similarity">
    <text evidence="2 6">Belongs to the SCC2/Nipped-B family.</text>
</comment>
<evidence type="ECO:0000256" key="6">
    <source>
        <dbReference type="RuleBase" id="RU364107"/>
    </source>
</evidence>
<evidence type="ECO:0000256" key="7">
    <source>
        <dbReference type="SAM" id="MobiDB-lite"/>
    </source>
</evidence>
<feature type="compositionally biased region" description="Basic residues" evidence="7">
    <location>
        <begin position="639"/>
        <end position="649"/>
    </location>
</feature>
<feature type="compositionally biased region" description="Acidic residues" evidence="7">
    <location>
        <begin position="660"/>
        <end position="671"/>
    </location>
</feature>
<dbReference type="Pfam" id="PF12765">
    <property type="entry name" value="Cohesin_HEAT"/>
    <property type="match status" value="1"/>
</dbReference>
<dbReference type="HOGENOM" id="CLU_000901_0_0_1"/>
<dbReference type="InterPro" id="IPR026003">
    <property type="entry name" value="Cohesin_HEAT"/>
</dbReference>
<feature type="region of interest" description="Disordered" evidence="7">
    <location>
        <begin position="639"/>
        <end position="676"/>
    </location>
</feature>
<dbReference type="EMBL" id="KN275962">
    <property type="protein sequence ID" value="EEH49327.2"/>
    <property type="molecule type" value="Genomic_DNA"/>
</dbReference>